<dbReference type="AlphaFoldDB" id="A0A9C6X950"/>
<evidence type="ECO:0000313" key="2">
    <source>
        <dbReference type="RefSeq" id="XP_052131343.1"/>
    </source>
</evidence>
<reference evidence="2" key="1">
    <citation type="submission" date="2025-08" db="UniProtKB">
        <authorList>
            <consortium name="RefSeq"/>
        </authorList>
    </citation>
    <scope>IDENTIFICATION</scope>
    <source>
        <tissue evidence="2">Whole organism</tissue>
    </source>
</reference>
<gene>
    <name evidence="2" type="primary">LOC127751604</name>
</gene>
<organism evidence="1 2">
    <name type="scientific">Frankliniella occidentalis</name>
    <name type="common">Western flower thrips</name>
    <name type="synonym">Euthrips occidentalis</name>
    <dbReference type="NCBI Taxonomy" id="133901"/>
    <lineage>
        <taxon>Eukaryota</taxon>
        <taxon>Metazoa</taxon>
        <taxon>Ecdysozoa</taxon>
        <taxon>Arthropoda</taxon>
        <taxon>Hexapoda</taxon>
        <taxon>Insecta</taxon>
        <taxon>Pterygota</taxon>
        <taxon>Neoptera</taxon>
        <taxon>Paraneoptera</taxon>
        <taxon>Thysanoptera</taxon>
        <taxon>Terebrantia</taxon>
        <taxon>Thripoidea</taxon>
        <taxon>Thripidae</taxon>
        <taxon>Frankliniella</taxon>
    </lineage>
</organism>
<sequence length="328" mass="37411">MADRADDIARDLASQLRHKCATFSHSTLALDKSTDSSDMAKLTIFERGTDEDMGVLEELLDLYRLEWNKYVGLATDGCPSVCGDKKYGLVARQRVHLKSLGLPSDFPHFYCIIHQEALCAKSFSADEVMNVVKAVNKIRAQGLNHRQFRALLEEVGGEYEDIPYYSKVRWLSRAKGKGHVISDMMQAVQGFEMRLSLFEEQLRKGELFHFESLKPLSTPFTQVDQNKYVNTAKKMRIEFADNSQDVRKMQTGISLIIVPFPMPLREVPLPLQNEVIDLRCDKVLEVRFQSRLTDKHLIGQLRVMARSSLQPDFNNLILEKNAQVSPTD</sequence>
<dbReference type="PANTHER" id="PTHR45913:SF11">
    <property type="entry name" value="EPM2A-INTERACTING PROTEIN 1"/>
    <property type="match status" value="1"/>
</dbReference>
<dbReference type="Proteomes" id="UP000504606">
    <property type="component" value="Unplaced"/>
</dbReference>
<name>A0A9C6X950_FRAOC</name>
<dbReference type="KEGG" id="foc:127751604"/>
<evidence type="ECO:0000313" key="1">
    <source>
        <dbReference type="Proteomes" id="UP000504606"/>
    </source>
</evidence>
<dbReference type="GeneID" id="127751604"/>
<proteinExistence type="predicted"/>
<dbReference type="PANTHER" id="PTHR45913">
    <property type="entry name" value="EPM2A-INTERACTING PROTEIN 1"/>
    <property type="match status" value="1"/>
</dbReference>
<protein>
    <submittedName>
        <fullName evidence="2">General transcription factor II-I repeat domain-containing protein 2-like</fullName>
    </submittedName>
</protein>
<accession>A0A9C6X950</accession>
<dbReference type="RefSeq" id="XP_052131343.1">
    <property type="nucleotide sequence ID" value="XM_052275383.1"/>
</dbReference>
<keyword evidence="1" id="KW-1185">Reference proteome</keyword>
<dbReference type="OrthoDB" id="6604388at2759"/>